<gene>
    <name evidence="2" type="ORF">ACJMK2_001291</name>
</gene>
<evidence type="ECO:0000313" key="3">
    <source>
        <dbReference type="Proteomes" id="UP001634394"/>
    </source>
</evidence>
<organism evidence="2 3">
    <name type="scientific">Sinanodonta woodiana</name>
    <name type="common">Chinese pond mussel</name>
    <name type="synonym">Anodonta woodiana</name>
    <dbReference type="NCBI Taxonomy" id="1069815"/>
    <lineage>
        <taxon>Eukaryota</taxon>
        <taxon>Metazoa</taxon>
        <taxon>Spiralia</taxon>
        <taxon>Lophotrochozoa</taxon>
        <taxon>Mollusca</taxon>
        <taxon>Bivalvia</taxon>
        <taxon>Autobranchia</taxon>
        <taxon>Heteroconchia</taxon>
        <taxon>Palaeoheterodonta</taxon>
        <taxon>Unionida</taxon>
        <taxon>Unionoidea</taxon>
        <taxon>Unionidae</taxon>
        <taxon>Unioninae</taxon>
        <taxon>Sinanodonta</taxon>
    </lineage>
</organism>
<evidence type="ECO:0000259" key="1">
    <source>
        <dbReference type="PROSITE" id="PS50209"/>
    </source>
</evidence>
<protein>
    <recommendedName>
        <fullName evidence="1">CARD domain-containing protein</fullName>
    </recommendedName>
</protein>
<keyword evidence="3" id="KW-1185">Reference proteome</keyword>
<dbReference type="InterPro" id="IPR011029">
    <property type="entry name" value="DEATH-like_dom_sf"/>
</dbReference>
<dbReference type="CDD" id="cd01671">
    <property type="entry name" value="CARD"/>
    <property type="match status" value="1"/>
</dbReference>
<dbReference type="Pfam" id="PF00619">
    <property type="entry name" value="CARD"/>
    <property type="match status" value="1"/>
</dbReference>
<dbReference type="Gene3D" id="1.10.533.10">
    <property type="entry name" value="Death Domain, Fas"/>
    <property type="match status" value="1"/>
</dbReference>
<proteinExistence type="predicted"/>
<comment type="caution">
    <text evidence="2">The sequence shown here is derived from an EMBL/GenBank/DDBJ whole genome shotgun (WGS) entry which is preliminary data.</text>
</comment>
<evidence type="ECO:0000313" key="2">
    <source>
        <dbReference type="EMBL" id="KAL3888931.1"/>
    </source>
</evidence>
<dbReference type="Proteomes" id="UP001634394">
    <property type="component" value="Unassembled WGS sequence"/>
</dbReference>
<dbReference type="InterPro" id="IPR001315">
    <property type="entry name" value="CARD"/>
</dbReference>
<dbReference type="PROSITE" id="PS50209">
    <property type="entry name" value="CARD"/>
    <property type="match status" value="1"/>
</dbReference>
<feature type="domain" description="CARD" evidence="1">
    <location>
        <begin position="475"/>
        <end position="548"/>
    </location>
</feature>
<reference evidence="2 3" key="1">
    <citation type="submission" date="2024-11" db="EMBL/GenBank/DDBJ databases">
        <title>Chromosome-level genome assembly of the freshwater bivalve Anodonta woodiana.</title>
        <authorList>
            <person name="Chen X."/>
        </authorList>
    </citation>
    <scope>NUCLEOTIDE SEQUENCE [LARGE SCALE GENOMIC DNA]</scope>
    <source>
        <strain evidence="2">MN2024</strain>
        <tissue evidence="2">Gills</tissue>
    </source>
</reference>
<sequence length="549" mass="62118">MATVNFVGFHEIKGDNVLIHDKTAAWNPVANWAIAFSKEPLSVGVPVILEIEGSGHIDLGIIQRDPQVLKDRMLSRPQDIQEYSRINKVMVHKRKCNIRFTLEPGGARIVANYSGTSYKQTINPGAKVWLASYVLFGDITLKLRHDREAEAGDNPVVSDIKGMNLEFCANGKNEVRTVSPNPAAICFISKSLIIGQKMSFLCDPLKNSQGELPSRFCLKIYITNKEPKQLQQQYKNLFTITAANISAPKWVCSTVMERQNCKGQVTIERTVDSLILTNGMNERIKEEISADQKKELWVGLELYRVAVRQVEVCTVYMDTKDGASDVYVSPVLEAERSNENWEFKPKEQKKKKEMKQQNDKCCPLERNEAVQSFISVTGDDLDVITDGYLNPITESNNEYLELIPEQQYKQYSHSGRAESIQSYTYVTGNESDLKQENISCIQEESTSVSSKPESIIAAKDLVHFESSYNACFVDLVKDLSALELCDHLISLQIITMPELERIMRKDTSHDQNRELLFLLCRKPVPRSKFIVALKDSGNGHLSKMFFPEL</sequence>
<accession>A0ABD3XTN7</accession>
<name>A0ABD3XTN7_SINWO</name>
<dbReference type="AlphaFoldDB" id="A0ABD3XTN7"/>
<dbReference type="SUPFAM" id="SSF47986">
    <property type="entry name" value="DEATH domain"/>
    <property type="match status" value="1"/>
</dbReference>
<dbReference type="EMBL" id="JBJQND010000001">
    <property type="protein sequence ID" value="KAL3888931.1"/>
    <property type="molecule type" value="Genomic_DNA"/>
</dbReference>